<feature type="region of interest" description="Disordered" evidence="1">
    <location>
        <begin position="638"/>
        <end position="661"/>
    </location>
</feature>
<accession>A0A643FN34</accession>
<dbReference type="Gene3D" id="3.40.390.10">
    <property type="entry name" value="Collagenase (Catalytic Domain)"/>
    <property type="match status" value="1"/>
</dbReference>
<dbReference type="AlphaFoldDB" id="A0A643FN34"/>
<feature type="region of interest" description="Disordered" evidence="1">
    <location>
        <begin position="223"/>
        <end position="260"/>
    </location>
</feature>
<dbReference type="Pfam" id="PF13582">
    <property type="entry name" value="Reprolysin_3"/>
    <property type="match status" value="1"/>
</dbReference>
<organism evidence="2 3">
    <name type="scientific">Cupriavidus basilensis</name>
    <dbReference type="NCBI Taxonomy" id="68895"/>
    <lineage>
        <taxon>Bacteria</taxon>
        <taxon>Pseudomonadati</taxon>
        <taxon>Pseudomonadota</taxon>
        <taxon>Betaproteobacteria</taxon>
        <taxon>Burkholderiales</taxon>
        <taxon>Burkholderiaceae</taxon>
        <taxon>Cupriavidus</taxon>
    </lineage>
</organism>
<evidence type="ECO:0000256" key="1">
    <source>
        <dbReference type="SAM" id="MobiDB-lite"/>
    </source>
</evidence>
<protein>
    <submittedName>
        <fullName evidence="2">Uncharacterized protein</fullName>
    </submittedName>
</protein>
<dbReference type="InterPro" id="IPR024079">
    <property type="entry name" value="MetalloPept_cat_dom_sf"/>
</dbReference>
<proteinExistence type="predicted"/>
<dbReference type="Proteomes" id="UP000397656">
    <property type="component" value="Chromosome 2"/>
</dbReference>
<dbReference type="SUPFAM" id="SSF55486">
    <property type="entry name" value="Metalloproteases ('zincins'), catalytic domain"/>
    <property type="match status" value="2"/>
</dbReference>
<dbReference type="RefSeq" id="WP_150990633.1">
    <property type="nucleotide sequence ID" value="NZ_CP062804.1"/>
</dbReference>
<reference evidence="2 3" key="1">
    <citation type="submission" date="2020-10" db="EMBL/GenBank/DDBJ databases">
        <title>Complete genome sequence of Cupriavidus basilensis CCUG 49340T.</title>
        <authorList>
            <person name="Salva-Serra F."/>
            <person name="Donoso R.A."/>
            <person name="Cho K.H."/>
            <person name="Yoo J.A."/>
            <person name="Lee K."/>
            <person name="Yoon S.-H."/>
            <person name="Perez-Pantoja D."/>
            <person name="Moore E.R.B."/>
        </authorList>
    </citation>
    <scope>NUCLEOTIDE SEQUENCE [LARGE SCALE GENOMIC DNA]</scope>
    <source>
        <strain evidence="3">CCUG 49340</strain>
    </source>
</reference>
<sequence length="661" mass="71858">MATHSTHPSQMPPASYPELTLKPGGAVCKVAIPLRPLRIYFQLFPGISRTEAERGLAGLSYKLRIPGQTDSEGTTEANGKILLPGLQPGITGELEILGTLIQLTARDYSDDEKTDSTTTMGIQGAKRRLMVLGYYDKPYRSVRPGQVAVSQIPDDKLDHIEIEDAILRFQVDSGIEPNGEIERHELAGSKIDPSQAFGFHRDLTGSNVKQFHPDFVAKLAAGGGSAPPGTMEPCTVPPLPRPKDKGTVGSATPGPSPKPLAREIYDGHRFVPVRFVRYNESTTFHPGRPELDERGYREHDGPIVSLMAGQRIDLLLLRLHVGASVPLSFVSTDESTVKISHVTGDLIELTGIAGLRNKAEGTTAAIEVRYGSPSGPLLHTLAVQVYDPINVAVAVHFVSIGQAGQPEIPRIPPSLQRPKLEPIFNKINDIWRAAGIRFEVKQWLNDTIDLTQAGAMTVKPAKNGQPAVNEFPAVTSLNRKARHLNMYVVESTIGSGIGWGLCNTALVAAEQMHGGQPSSQDQLIQTFAHEIGHFLGLWHPATHNPKGDDVHVQIQGGDERHNLEDFWSRRMLMYVYTGLNGIGPLDANTRQRGRQQDVGNGWHVGGKMLCCKTVPKIVSSPEYSEIVTTRGIALLNKSESSTEKKTAWSPPSDNAGQGVFA</sequence>
<dbReference type="EMBL" id="CP062804">
    <property type="protein sequence ID" value="QOT78991.1"/>
    <property type="molecule type" value="Genomic_DNA"/>
</dbReference>
<gene>
    <name evidence="2" type="ORF">F7R26_029880</name>
</gene>
<dbReference type="GO" id="GO:0008237">
    <property type="term" value="F:metallopeptidase activity"/>
    <property type="evidence" value="ECO:0007669"/>
    <property type="project" value="InterPro"/>
</dbReference>
<name>A0A643FN34_9BURK</name>
<evidence type="ECO:0000313" key="3">
    <source>
        <dbReference type="Proteomes" id="UP000397656"/>
    </source>
</evidence>
<evidence type="ECO:0000313" key="2">
    <source>
        <dbReference type="EMBL" id="QOT78991.1"/>
    </source>
</evidence>
<dbReference type="GeneID" id="98405170"/>